<protein>
    <submittedName>
        <fullName evidence="2">Uncharacterized protein</fullName>
    </submittedName>
</protein>
<dbReference type="EMBL" id="MU154521">
    <property type="protein sequence ID" value="KAF9502094.1"/>
    <property type="molecule type" value="Genomic_DNA"/>
</dbReference>
<dbReference type="Proteomes" id="UP000807025">
    <property type="component" value="Unassembled WGS sequence"/>
</dbReference>
<comment type="caution">
    <text evidence="2">The sequence shown here is derived from an EMBL/GenBank/DDBJ whole genome shotgun (WGS) entry which is preliminary data.</text>
</comment>
<keyword evidence="3" id="KW-1185">Reference proteome</keyword>
<evidence type="ECO:0000313" key="3">
    <source>
        <dbReference type="Proteomes" id="UP000807025"/>
    </source>
</evidence>
<accession>A0A9P6ABW2</accession>
<organism evidence="2 3">
    <name type="scientific">Pleurotus eryngii</name>
    <name type="common">Boletus of the steppes</name>
    <dbReference type="NCBI Taxonomy" id="5323"/>
    <lineage>
        <taxon>Eukaryota</taxon>
        <taxon>Fungi</taxon>
        <taxon>Dikarya</taxon>
        <taxon>Basidiomycota</taxon>
        <taxon>Agaricomycotina</taxon>
        <taxon>Agaricomycetes</taxon>
        <taxon>Agaricomycetidae</taxon>
        <taxon>Agaricales</taxon>
        <taxon>Pleurotineae</taxon>
        <taxon>Pleurotaceae</taxon>
        <taxon>Pleurotus</taxon>
    </lineage>
</organism>
<keyword evidence="1" id="KW-0812">Transmembrane</keyword>
<feature type="transmembrane region" description="Helical" evidence="1">
    <location>
        <begin position="220"/>
        <end position="241"/>
    </location>
</feature>
<gene>
    <name evidence="2" type="ORF">BDN71DRAFT_1437541</name>
</gene>
<keyword evidence="1" id="KW-1133">Transmembrane helix</keyword>
<sequence>MQFITFNASGGVETPHTGFAFLRTTYQCWAFHNCACWRLFADITDGYLIASSIHSTYGICTSWKTCSHEQSCDRRWIYKQGDIIQHSSFPSPITTLLTMQVTIVTAFVAALAVSVSAQSESTTATSPISSVSSRIESELSSATAANSASASSELSSALASQSASASGASSAASASLSSASSFLSSVAGAATSRVSAASSVLSSVAAGATSNAATNNKIEMGVDMIALGVTVMIGAAAGAMIL</sequence>
<name>A0A9P6ABW2_PLEER</name>
<dbReference type="AlphaFoldDB" id="A0A9P6ABW2"/>
<keyword evidence="1" id="KW-0472">Membrane</keyword>
<reference evidence="2" key="1">
    <citation type="submission" date="2020-11" db="EMBL/GenBank/DDBJ databases">
        <authorList>
            <consortium name="DOE Joint Genome Institute"/>
            <person name="Ahrendt S."/>
            <person name="Riley R."/>
            <person name="Andreopoulos W."/>
            <person name="Labutti K."/>
            <person name="Pangilinan J."/>
            <person name="Ruiz-Duenas F.J."/>
            <person name="Barrasa J.M."/>
            <person name="Sanchez-Garcia M."/>
            <person name="Camarero S."/>
            <person name="Miyauchi S."/>
            <person name="Serrano A."/>
            <person name="Linde D."/>
            <person name="Babiker R."/>
            <person name="Drula E."/>
            <person name="Ayuso-Fernandez I."/>
            <person name="Pacheco R."/>
            <person name="Padilla G."/>
            <person name="Ferreira P."/>
            <person name="Barriuso J."/>
            <person name="Kellner H."/>
            <person name="Castanera R."/>
            <person name="Alfaro M."/>
            <person name="Ramirez L."/>
            <person name="Pisabarro A.G."/>
            <person name="Kuo A."/>
            <person name="Tritt A."/>
            <person name="Lipzen A."/>
            <person name="He G."/>
            <person name="Yan M."/>
            <person name="Ng V."/>
            <person name="Cullen D."/>
            <person name="Martin F."/>
            <person name="Rosso M.-N."/>
            <person name="Henrissat B."/>
            <person name="Hibbett D."/>
            <person name="Martinez A.T."/>
            <person name="Grigoriev I.V."/>
        </authorList>
    </citation>
    <scope>NUCLEOTIDE SEQUENCE</scope>
    <source>
        <strain evidence="2">ATCC 90797</strain>
    </source>
</reference>
<evidence type="ECO:0000256" key="1">
    <source>
        <dbReference type="SAM" id="Phobius"/>
    </source>
</evidence>
<evidence type="ECO:0000313" key="2">
    <source>
        <dbReference type="EMBL" id="KAF9502094.1"/>
    </source>
</evidence>
<proteinExistence type="predicted"/>